<dbReference type="Proteomes" id="UP001501772">
    <property type="component" value="Unassembled WGS sequence"/>
</dbReference>
<feature type="domain" description="THIF-type NAD/FAD binding fold" evidence="1">
    <location>
        <begin position="21"/>
        <end position="96"/>
    </location>
</feature>
<dbReference type="NCBIfam" id="TIGR03736">
    <property type="entry name" value="PRTRC_ThiF"/>
    <property type="match status" value="1"/>
</dbReference>
<dbReference type="Gene3D" id="3.40.50.720">
    <property type="entry name" value="NAD(P)-binding Rossmann-like Domain"/>
    <property type="match status" value="1"/>
</dbReference>
<organism evidence="2 3">
    <name type="scientific">Pedobacter jeongneungensis</name>
    <dbReference type="NCBI Taxonomy" id="947309"/>
    <lineage>
        <taxon>Bacteria</taxon>
        <taxon>Pseudomonadati</taxon>
        <taxon>Bacteroidota</taxon>
        <taxon>Sphingobacteriia</taxon>
        <taxon>Sphingobacteriales</taxon>
        <taxon>Sphingobacteriaceae</taxon>
        <taxon>Pedobacter</taxon>
    </lineage>
</organism>
<dbReference type="InterPro" id="IPR000594">
    <property type="entry name" value="ThiF_NAD_FAD-bd"/>
</dbReference>
<dbReference type="EMBL" id="BAABBY010000015">
    <property type="protein sequence ID" value="GAA4213402.1"/>
    <property type="molecule type" value="Genomic_DNA"/>
</dbReference>
<proteinExistence type="predicted"/>
<evidence type="ECO:0000313" key="2">
    <source>
        <dbReference type="EMBL" id="GAA4213402.1"/>
    </source>
</evidence>
<gene>
    <name evidence="2" type="ORF">GCM10022289_45550</name>
</gene>
<accession>A0ABP8BR50</accession>
<sequence>MKLKENIHIVPHYLLQPTNPISVNLIGVGGTGSVLLTALARINHALLTLGHAGLMVRAFDSDNVEEANMGRQLFSYGELGMNKAVALINRANRFFGTAWNAFDCGYADNGDKTKPEFMANITLSCVDTVSSRFGIASLLERISTQGNHRDSPMYWMDFGNSRDSGQVLLSTLGEIKQPDSKKFCTVGKLPTVIEEYGGVLMADQVDEVPSCSLAQALGKQDLFINSSLADLGASLLWSMFRTGMLSYRGFFLNLSGFKTAPIMI</sequence>
<reference evidence="3" key="1">
    <citation type="journal article" date="2019" name="Int. J. Syst. Evol. Microbiol.">
        <title>The Global Catalogue of Microorganisms (GCM) 10K type strain sequencing project: providing services to taxonomists for standard genome sequencing and annotation.</title>
        <authorList>
            <consortium name="The Broad Institute Genomics Platform"/>
            <consortium name="The Broad Institute Genome Sequencing Center for Infectious Disease"/>
            <person name="Wu L."/>
            <person name="Ma J."/>
        </authorList>
    </citation>
    <scope>NUCLEOTIDE SEQUENCE [LARGE SCALE GENOMIC DNA]</scope>
    <source>
        <strain evidence="3">JCM 17626</strain>
    </source>
</reference>
<dbReference type="SUPFAM" id="SSF69572">
    <property type="entry name" value="Activating enzymes of the ubiquitin-like proteins"/>
    <property type="match status" value="1"/>
</dbReference>
<evidence type="ECO:0000313" key="3">
    <source>
        <dbReference type="Proteomes" id="UP001501772"/>
    </source>
</evidence>
<protein>
    <submittedName>
        <fullName evidence="2">PRTRC system ThiF family protein</fullName>
    </submittedName>
</protein>
<comment type="caution">
    <text evidence="2">The sequence shown here is derived from an EMBL/GenBank/DDBJ whole genome shotgun (WGS) entry which is preliminary data.</text>
</comment>
<dbReference type="Pfam" id="PF00899">
    <property type="entry name" value="ThiF"/>
    <property type="match status" value="1"/>
</dbReference>
<dbReference type="RefSeq" id="WP_344853741.1">
    <property type="nucleotide sequence ID" value="NZ_BAABBY010000015.1"/>
</dbReference>
<dbReference type="InterPro" id="IPR022500">
    <property type="entry name" value="PRTRC_ThiF"/>
</dbReference>
<evidence type="ECO:0000259" key="1">
    <source>
        <dbReference type="Pfam" id="PF00899"/>
    </source>
</evidence>
<dbReference type="InterPro" id="IPR035985">
    <property type="entry name" value="Ubiquitin-activating_enz"/>
</dbReference>
<name>A0ABP8BR50_9SPHI</name>
<keyword evidence="3" id="KW-1185">Reference proteome</keyword>